<dbReference type="EMBL" id="LSDD01000129">
    <property type="protein sequence ID" value="KXB61930.1"/>
    <property type="molecule type" value="Genomic_DNA"/>
</dbReference>
<comment type="caution">
    <text evidence="3">The sequence shown here is derived from an EMBL/GenBank/DDBJ whole genome shotgun (WGS) entry which is preliminary data.</text>
</comment>
<keyword evidence="4" id="KW-1185">Reference proteome</keyword>
<dbReference type="RefSeq" id="WP_060918307.1">
    <property type="nucleotide sequence ID" value="NZ_KQ960099.1"/>
</dbReference>
<evidence type="ECO:0008006" key="5">
    <source>
        <dbReference type="Google" id="ProtNLM"/>
    </source>
</evidence>
<evidence type="ECO:0000256" key="2">
    <source>
        <dbReference type="SAM" id="SignalP"/>
    </source>
</evidence>
<gene>
    <name evidence="3" type="ORF">HMPREF3180_01710</name>
</gene>
<dbReference type="AlphaFoldDB" id="A0A134A2S2"/>
<name>A0A134A2S2_9FUSO</name>
<keyword evidence="2" id="KW-0732">Signal</keyword>
<feature type="region of interest" description="Disordered" evidence="1">
    <location>
        <begin position="24"/>
        <end position="51"/>
    </location>
</feature>
<accession>A0A134A2S2</accession>
<feature type="chain" id="PRO_5007461391" description="Lipoprotein" evidence="2">
    <location>
        <begin position="25"/>
        <end position="174"/>
    </location>
</feature>
<evidence type="ECO:0000313" key="4">
    <source>
        <dbReference type="Proteomes" id="UP000070483"/>
    </source>
</evidence>
<feature type="signal peptide" evidence="2">
    <location>
        <begin position="1"/>
        <end position="24"/>
    </location>
</feature>
<organism evidence="3 4">
    <name type="scientific">Leptotrichia wadei</name>
    <dbReference type="NCBI Taxonomy" id="157687"/>
    <lineage>
        <taxon>Bacteria</taxon>
        <taxon>Fusobacteriati</taxon>
        <taxon>Fusobacteriota</taxon>
        <taxon>Fusobacteriia</taxon>
        <taxon>Fusobacteriales</taxon>
        <taxon>Leptotrichiaceae</taxon>
        <taxon>Leptotrichia</taxon>
    </lineage>
</organism>
<evidence type="ECO:0000313" key="3">
    <source>
        <dbReference type="EMBL" id="KXB61930.1"/>
    </source>
</evidence>
<evidence type="ECO:0000256" key="1">
    <source>
        <dbReference type="SAM" id="MobiDB-lite"/>
    </source>
</evidence>
<dbReference type="Proteomes" id="UP000070483">
    <property type="component" value="Unassembled WGS sequence"/>
</dbReference>
<dbReference type="PATRIC" id="fig|157687.3.peg.1703"/>
<dbReference type="PROSITE" id="PS51257">
    <property type="entry name" value="PROKAR_LIPOPROTEIN"/>
    <property type="match status" value="1"/>
</dbReference>
<sequence length="174" mass="18177">MKSKIKKIFIYALLLSLISCGSSGGNGSTGKTPTPAPKPKPADPKPKGPSASDVYYNGEIVIRNGGYSSQYPNGTILTTTTSDIVKIPSTAGIPIRKQDYQTSSGIPMNGKIFLHSAGTAQQVTDFSSDLTASNSYRAAIGGDLMDEYIARVNSASGGDNLLNSARTLATLVVK</sequence>
<proteinExistence type="predicted"/>
<protein>
    <recommendedName>
        <fullName evidence="5">Lipoprotein</fullName>
    </recommendedName>
</protein>
<reference evidence="4" key="1">
    <citation type="submission" date="2016-01" db="EMBL/GenBank/DDBJ databases">
        <authorList>
            <person name="Mitreva M."/>
            <person name="Pepin K.H."/>
            <person name="Mihindukulasuriya K.A."/>
            <person name="Fulton R."/>
            <person name="Fronick C."/>
            <person name="O'Laughlin M."/>
            <person name="Miner T."/>
            <person name="Herter B."/>
            <person name="Rosa B.A."/>
            <person name="Cordes M."/>
            <person name="Tomlinson C."/>
            <person name="Wollam A."/>
            <person name="Palsikar V.B."/>
            <person name="Mardis E.R."/>
            <person name="Wilson R.K."/>
        </authorList>
    </citation>
    <scope>NUCLEOTIDE SEQUENCE [LARGE SCALE GENOMIC DNA]</scope>
    <source>
        <strain evidence="4">KA00185</strain>
    </source>
</reference>